<dbReference type="Gene3D" id="3.50.30.30">
    <property type="match status" value="1"/>
</dbReference>
<dbReference type="GO" id="GO:0046872">
    <property type="term" value="F:metal ion binding"/>
    <property type="evidence" value="ECO:0007669"/>
    <property type="project" value="UniProtKB-KW"/>
</dbReference>
<evidence type="ECO:0000256" key="15">
    <source>
        <dbReference type="ARBA" id="ARBA00023049"/>
    </source>
</evidence>
<evidence type="ECO:0000256" key="4">
    <source>
        <dbReference type="ARBA" id="ARBA00004613"/>
    </source>
</evidence>
<accession>A0A2V3V0Q3</accession>
<keyword evidence="12" id="KW-0256">Endoplasmic reticulum</keyword>
<name>A0A2V3V0Q3_9SPHN</name>
<evidence type="ECO:0000256" key="19">
    <source>
        <dbReference type="ARBA" id="ARBA00025833"/>
    </source>
</evidence>
<dbReference type="OrthoDB" id="9769665at2"/>
<keyword evidence="18" id="KW-0458">Lysosome</keyword>
<evidence type="ECO:0000256" key="10">
    <source>
        <dbReference type="ARBA" id="ARBA00022729"/>
    </source>
</evidence>
<comment type="subunit">
    <text evidence="19">Homodimer. The monomeric form is inactive while the homodimer is active.</text>
</comment>
<evidence type="ECO:0000313" key="23">
    <source>
        <dbReference type="EMBL" id="PXW74531.1"/>
    </source>
</evidence>
<gene>
    <name evidence="23" type="ORF">C7451_108193</name>
</gene>
<keyword evidence="9" id="KW-0479">Metal-binding</keyword>
<evidence type="ECO:0000256" key="21">
    <source>
        <dbReference type="SAM" id="SignalP"/>
    </source>
</evidence>
<evidence type="ECO:0000256" key="7">
    <source>
        <dbReference type="ARBA" id="ARBA00022645"/>
    </source>
</evidence>
<organism evidence="23 24">
    <name type="scientific">Blastomonas natatoria</name>
    <dbReference type="NCBI Taxonomy" id="34015"/>
    <lineage>
        <taxon>Bacteria</taxon>
        <taxon>Pseudomonadati</taxon>
        <taxon>Pseudomonadota</taxon>
        <taxon>Alphaproteobacteria</taxon>
        <taxon>Sphingomonadales</taxon>
        <taxon>Sphingomonadaceae</taxon>
        <taxon>Blastomonas</taxon>
    </lineage>
</organism>
<evidence type="ECO:0000256" key="5">
    <source>
        <dbReference type="ARBA" id="ARBA00014116"/>
    </source>
</evidence>
<evidence type="ECO:0000256" key="20">
    <source>
        <dbReference type="ARBA" id="ARBA00033328"/>
    </source>
</evidence>
<evidence type="ECO:0000256" key="6">
    <source>
        <dbReference type="ARBA" id="ARBA00022525"/>
    </source>
</evidence>
<dbReference type="PANTHER" id="PTHR12053">
    <property type="entry name" value="PROTEASE FAMILY M28 PLASMA GLUTAMATE CARBOXYPEPTIDASE-RELATED"/>
    <property type="match status" value="1"/>
</dbReference>
<evidence type="ECO:0000256" key="2">
    <source>
        <dbReference type="ARBA" id="ARBA00004371"/>
    </source>
</evidence>
<comment type="subcellular location">
    <subcellularLocation>
        <location evidence="1">Endoplasmic reticulum</location>
    </subcellularLocation>
    <subcellularLocation>
        <location evidence="3">Golgi apparatus</location>
    </subcellularLocation>
    <subcellularLocation>
        <location evidence="2">Lysosome</location>
    </subcellularLocation>
    <subcellularLocation>
        <location evidence="4">Secreted</location>
    </subcellularLocation>
</comment>
<protein>
    <recommendedName>
        <fullName evidence="5">Carboxypeptidase Q</fullName>
    </recommendedName>
    <alternativeName>
        <fullName evidence="20">Plasma glutamate carboxypeptidase</fullName>
    </alternativeName>
</protein>
<dbReference type="InterPro" id="IPR039866">
    <property type="entry name" value="CPQ"/>
</dbReference>
<keyword evidence="11" id="KW-0378">Hydrolase</keyword>
<keyword evidence="7 23" id="KW-0121">Carboxypeptidase</keyword>
<evidence type="ECO:0000256" key="14">
    <source>
        <dbReference type="ARBA" id="ARBA00023034"/>
    </source>
</evidence>
<dbReference type="GO" id="GO:0005576">
    <property type="term" value="C:extracellular region"/>
    <property type="evidence" value="ECO:0007669"/>
    <property type="project" value="UniProtKB-SubCell"/>
</dbReference>
<dbReference type="Pfam" id="PF04389">
    <property type="entry name" value="Peptidase_M28"/>
    <property type="match status" value="1"/>
</dbReference>
<sequence length="460" mass="48008">MTKRTLLALAALALPFPLLAQHDPAAIQQKALGDDTAYGIVEDLTTEIGPRLAGTEREAAARAWAVERLKAMGFSNVRIEPFDMKTWVRGIETAEITGPFTGKMHISALGNSASTGDTGLEAEVVYFRTLADLQAAPAGSLRGKIAFVSHKMTRTQNGASYGQFGGVRRAGPSLAAQKGAAAIVIRSVGTDYHRNPHTGGTNFPEGVTPIPAAAISIPDAENLERMIARAAKKGEAVKMKLVLTPRQIGTTQSGNVIAEVPGSDPNAGMILVGGHLDSWDLGTGAIDDGAGVAISAAAAKLIMDAGTPKRTIRVVWFGAEEVGLFGGIAYAKKHGAAGHALAMESDFGADRIWQVDFKLPDGTDDLKTRIANALAPLGIGRSNQPAGGGPDVGPTVALGVNAIDLQQDGTDYFDLHHTPDDTLDKIDPKKLQQNVAAWATVLSIVANDPADLLPKGKAGD</sequence>
<keyword evidence="13" id="KW-0862">Zinc</keyword>
<dbReference type="PANTHER" id="PTHR12053:SF3">
    <property type="entry name" value="CARBOXYPEPTIDASE Q"/>
    <property type="match status" value="1"/>
</dbReference>
<keyword evidence="8" id="KW-0645">Protease</keyword>
<keyword evidence="15" id="KW-0482">Metalloprotease</keyword>
<keyword evidence="16" id="KW-0865">Zymogen</keyword>
<evidence type="ECO:0000256" key="13">
    <source>
        <dbReference type="ARBA" id="ARBA00022833"/>
    </source>
</evidence>
<dbReference type="InterPro" id="IPR007484">
    <property type="entry name" value="Peptidase_M28"/>
</dbReference>
<dbReference type="AlphaFoldDB" id="A0A2V3V0Q3"/>
<feature type="domain" description="Peptidase M28" evidence="22">
    <location>
        <begin position="255"/>
        <end position="440"/>
    </location>
</feature>
<evidence type="ECO:0000256" key="16">
    <source>
        <dbReference type="ARBA" id="ARBA00023145"/>
    </source>
</evidence>
<dbReference type="RefSeq" id="WP_110299204.1">
    <property type="nucleotide sequence ID" value="NZ_QJJM01000008.1"/>
</dbReference>
<evidence type="ECO:0000256" key="12">
    <source>
        <dbReference type="ARBA" id="ARBA00022824"/>
    </source>
</evidence>
<dbReference type="SUPFAM" id="SSF53187">
    <property type="entry name" value="Zn-dependent exopeptidases"/>
    <property type="match status" value="1"/>
</dbReference>
<keyword evidence="24" id="KW-1185">Reference proteome</keyword>
<dbReference type="Proteomes" id="UP000248014">
    <property type="component" value="Unassembled WGS sequence"/>
</dbReference>
<dbReference type="GO" id="GO:0004180">
    <property type="term" value="F:carboxypeptidase activity"/>
    <property type="evidence" value="ECO:0007669"/>
    <property type="project" value="UniProtKB-KW"/>
</dbReference>
<reference evidence="23 24" key="1">
    <citation type="submission" date="2018-05" db="EMBL/GenBank/DDBJ databases">
        <title>Genomic Encyclopedia of Type Strains, Phase IV (KMG-IV): sequencing the most valuable type-strain genomes for metagenomic binning, comparative biology and taxonomic classification.</title>
        <authorList>
            <person name="Goeker M."/>
        </authorList>
    </citation>
    <scope>NUCLEOTIDE SEQUENCE [LARGE SCALE GENOMIC DNA]</scope>
    <source>
        <strain evidence="23 24">DSM 3183</strain>
    </source>
</reference>
<feature type="signal peptide" evidence="21">
    <location>
        <begin position="1"/>
        <end position="20"/>
    </location>
</feature>
<feature type="chain" id="PRO_5016016397" description="Carboxypeptidase Q" evidence="21">
    <location>
        <begin position="21"/>
        <end position="460"/>
    </location>
</feature>
<evidence type="ECO:0000259" key="22">
    <source>
        <dbReference type="Pfam" id="PF04389"/>
    </source>
</evidence>
<evidence type="ECO:0000256" key="18">
    <source>
        <dbReference type="ARBA" id="ARBA00023228"/>
    </source>
</evidence>
<evidence type="ECO:0000256" key="17">
    <source>
        <dbReference type="ARBA" id="ARBA00023180"/>
    </source>
</evidence>
<evidence type="ECO:0000313" key="24">
    <source>
        <dbReference type="Proteomes" id="UP000248014"/>
    </source>
</evidence>
<evidence type="ECO:0000256" key="1">
    <source>
        <dbReference type="ARBA" id="ARBA00004240"/>
    </source>
</evidence>
<evidence type="ECO:0000256" key="8">
    <source>
        <dbReference type="ARBA" id="ARBA00022670"/>
    </source>
</evidence>
<dbReference type="GO" id="GO:0070573">
    <property type="term" value="F:metallodipeptidase activity"/>
    <property type="evidence" value="ECO:0007669"/>
    <property type="project" value="InterPro"/>
</dbReference>
<dbReference type="Gene3D" id="3.40.630.10">
    <property type="entry name" value="Zn peptidases"/>
    <property type="match status" value="1"/>
</dbReference>
<keyword evidence="14" id="KW-0333">Golgi apparatus</keyword>
<dbReference type="GO" id="GO:0005764">
    <property type="term" value="C:lysosome"/>
    <property type="evidence" value="ECO:0007669"/>
    <property type="project" value="UniProtKB-SubCell"/>
</dbReference>
<dbReference type="EMBL" id="QJJM01000008">
    <property type="protein sequence ID" value="PXW74531.1"/>
    <property type="molecule type" value="Genomic_DNA"/>
</dbReference>
<dbReference type="GO" id="GO:0006508">
    <property type="term" value="P:proteolysis"/>
    <property type="evidence" value="ECO:0007669"/>
    <property type="project" value="UniProtKB-KW"/>
</dbReference>
<proteinExistence type="predicted"/>
<keyword evidence="6" id="KW-0964">Secreted</keyword>
<keyword evidence="10 21" id="KW-0732">Signal</keyword>
<evidence type="ECO:0000256" key="3">
    <source>
        <dbReference type="ARBA" id="ARBA00004555"/>
    </source>
</evidence>
<evidence type="ECO:0000256" key="11">
    <source>
        <dbReference type="ARBA" id="ARBA00022801"/>
    </source>
</evidence>
<evidence type="ECO:0000256" key="9">
    <source>
        <dbReference type="ARBA" id="ARBA00022723"/>
    </source>
</evidence>
<comment type="caution">
    <text evidence="23">The sequence shown here is derived from an EMBL/GenBank/DDBJ whole genome shotgun (WGS) entry which is preliminary data.</text>
</comment>
<keyword evidence="17" id="KW-0325">Glycoprotein</keyword>